<keyword evidence="7" id="KW-0540">Nuclease</keyword>
<dbReference type="InterPro" id="IPR036237">
    <property type="entry name" value="Xyl_isomerase-like_sf"/>
</dbReference>
<dbReference type="SUPFAM" id="SSF51658">
    <property type="entry name" value="Xylose isomerase-like"/>
    <property type="match status" value="1"/>
</dbReference>
<evidence type="ECO:0000256" key="1">
    <source>
        <dbReference type="ARBA" id="ARBA00005340"/>
    </source>
</evidence>
<dbReference type="PANTHER" id="PTHR21445:SF0">
    <property type="entry name" value="APURINIC-APYRIMIDINIC ENDONUCLEASE"/>
    <property type="match status" value="1"/>
</dbReference>
<dbReference type="Proteomes" id="UP000003806">
    <property type="component" value="Chromosome"/>
</dbReference>
<evidence type="ECO:0000313" key="9">
    <source>
        <dbReference type="EMBL" id="EHM13147.1"/>
    </source>
</evidence>
<comment type="cofactor">
    <cofactor evidence="7">
        <name>Zn(2+)</name>
        <dbReference type="ChEBI" id="CHEBI:29105"/>
    </cofactor>
    <text evidence="7">Binds 3 Zn(2+) ions.</text>
</comment>
<dbReference type="GO" id="GO:0006284">
    <property type="term" value="P:base-excision repair"/>
    <property type="evidence" value="ECO:0007669"/>
    <property type="project" value="TreeGrafter"/>
</dbReference>
<dbReference type="Gene3D" id="3.20.20.150">
    <property type="entry name" value="Divalent-metal-dependent TIM barrel enzymes"/>
    <property type="match status" value="1"/>
</dbReference>
<keyword evidence="10" id="KW-1185">Reference proteome</keyword>
<keyword evidence="6 7" id="KW-0234">DNA repair</keyword>
<comment type="function">
    <text evidence="7">Endonuclease IV plays a role in DNA repair. It cleaves phosphodiester bonds at apurinic or apyrimidinic (AP) sites, generating a 3'-hydroxyl group and a 5'-terminal sugar phosphate.</text>
</comment>
<feature type="domain" description="Xylose isomerase-like TIM barrel" evidence="8">
    <location>
        <begin position="21"/>
        <end position="274"/>
    </location>
</feature>
<dbReference type="eggNOG" id="COG0648">
    <property type="taxonomic scope" value="Bacteria"/>
</dbReference>
<dbReference type="PROSITE" id="PS51432">
    <property type="entry name" value="AP_NUCLEASE_F2_4"/>
    <property type="match status" value="1"/>
</dbReference>
<dbReference type="InterPro" id="IPR018246">
    <property type="entry name" value="AP_endonuc_F2_Zn_BS"/>
</dbReference>
<gene>
    <name evidence="7" type="primary">nfo</name>
    <name evidence="9" type="ORF">JonanDRAFT_0767</name>
</gene>
<dbReference type="InterPro" id="IPR013022">
    <property type="entry name" value="Xyl_isomerase-like_TIM-brl"/>
</dbReference>
<feature type="binding site" evidence="7">
    <location>
        <position position="257"/>
    </location>
    <ligand>
        <name>Zn(2+)</name>
        <dbReference type="ChEBI" id="CHEBI:29105"/>
        <label>2</label>
    </ligand>
</feature>
<feature type="binding site" evidence="7">
    <location>
        <position position="180"/>
    </location>
    <ligand>
        <name>Zn(2+)</name>
        <dbReference type="ChEBI" id="CHEBI:29105"/>
        <label>3</label>
    </ligand>
</feature>
<feature type="binding site" evidence="7">
    <location>
        <position position="143"/>
    </location>
    <ligand>
        <name>Zn(2+)</name>
        <dbReference type="ChEBI" id="CHEBI:29105"/>
        <label>2</label>
    </ligand>
</feature>
<dbReference type="HOGENOM" id="CLU_025885_4_1_0"/>
<evidence type="ECO:0000256" key="2">
    <source>
        <dbReference type="ARBA" id="ARBA00022723"/>
    </source>
</evidence>
<feature type="binding site" evidence="7">
    <location>
        <position position="108"/>
    </location>
    <ligand>
        <name>Zn(2+)</name>
        <dbReference type="ChEBI" id="CHEBI:29105"/>
        <label>1</label>
    </ligand>
</feature>
<feature type="binding site" evidence="7">
    <location>
        <position position="212"/>
    </location>
    <ligand>
        <name>Zn(2+)</name>
        <dbReference type="ChEBI" id="CHEBI:29105"/>
        <label>2</label>
    </ligand>
</feature>
<protein>
    <recommendedName>
        <fullName evidence="7">Probable endonuclease 4</fullName>
        <ecNumber evidence="7">3.1.21.2</ecNumber>
    </recommendedName>
    <alternativeName>
        <fullName evidence="7">Endodeoxyribonuclease IV</fullName>
    </alternativeName>
    <alternativeName>
        <fullName evidence="7">Endonuclease IV</fullName>
    </alternativeName>
</protein>
<evidence type="ECO:0000313" key="10">
    <source>
        <dbReference type="Proteomes" id="UP000003806"/>
    </source>
</evidence>
<dbReference type="AlphaFoldDB" id="H0UKD8"/>
<dbReference type="OrthoDB" id="9805666at2"/>
<evidence type="ECO:0000256" key="7">
    <source>
        <dbReference type="HAMAP-Rule" id="MF_00152"/>
    </source>
</evidence>
<comment type="similarity">
    <text evidence="1 7">Belongs to the AP endonuclease 2 family.</text>
</comment>
<feature type="binding site" evidence="7">
    <location>
        <position position="67"/>
    </location>
    <ligand>
        <name>Zn(2+)</name>
        <dbReference type="ChEBI" id="CHEBI:29105"/>
        <label>1</label>
    </ligand>
</feature>
<dbReference type="CDD" id="cd00019">
    <property type="entry name" value="AP2Ec"/>
    <property type="match status" value="1"/>
</dbReference>
<dbReference type="SMART" id="SM00518">
    <property type="entry name" value="AP2Ec"/>
    <property type="match status" value="1"/>
</dbReference>
<keyword evidence="4 7" id="KW-0378">Hydrolase</keyword>
<sequence length="277" mass="30422">MTSRPIGCHLSVANGYAAMARAAESIGGTCFQFFMTNPRGSRSKTISARDAAELRTWLGSNGPILCHAPYTLNPCSDKESVREFARSVMARDLSIMDEFFPDNLYNFHPGCHVGQGTSEALSMIVSLLDEVLPKVTSTDVLLETMSGKGTEVGSSFQELGEILRRVSNSARLGVCLDTCHIYSAGYDLKNAPTALLDEFDRLIGLDRLKALHVNDSLTPFASRKDRHAKLGEGSLGFEKLVEFLNDPRICRLPIYLETPNDLDGYAQEIRQLKAALI</sequence>
<dbReference type="InterPro" id="IPR001719">
    <property type="entry name" value="AP_endonuc_2"/>
</dbReference>
<dbReference type="RefSeq" id="WP_008522833.1">
    <property type="nucleotide sequence ID" value="NZ_CM001376.1"/>
</dbReference>
<dbReference type="GO" id="GO:0003677">
    <property type="term" value="F:DNA binding"/>
    <property type="evidence" value="ECO:0007669"/>
    <property type="project" value="InterPro"/>
</dbReference>
<evidence type="ECO:0000259" key="8">
    <source>
        <dbReference type="Pfam" id="PF01261"/>
    </source>
</evidence>
<dbReference type="NCBIfam" id="TIGR00587">
    <property type="entry name" value="nfo"/>
    <property type="match status" value="1"/>
</dbReference>
<dbReference type="EC" id="3.1.21.2" evidence="7"/>
<dbReference type="GO" id="GO:0003906">
    <property type="term" value="F:DNA-(apurinic or apyrimidinic site) endonuclease activity"/>
    <property type="evidence" value="ECO:0007669"/>
    <property type="project" value="TreeGrafter"/>
</dbReference>
<reference evidence="9 10" key="1">
    <citation type="submission" date="2011-11" db="EMBL/GenBank/DDBJ databases">
        <title>The Noncontiguous Finished genome of Jonquetella anthropi DSM 22815.</title>
        <authorList>
            <consortium name="US DOE Joint Genome Institute (JGI-PGF)"/>
            <person name="Lucas S."/>
            <person name="Copeland A."/>
            <person name="Lapidus A."/>
            <person name="Glavina del Rio T."/>
            <person name="Dalin E."/>
            <person name="Tice H."/>
            <person name="Bruce D."/>
            <person name="Goodwin L."/>
            <person name="Pitluck S."/>
            <person name="Peters L."/>
            <person name="Mikhailova N."/>
            <person name="Held B."/>
            <person name="Kyrpides N."/>
            <person name="Mavromatis K."/>
            <person name="Ivanova N."/>
            <person name="Markowitz V."/>
            <person name="Cheng J.-F."/>
            <person name="Hugenholtz P."/>
            <person name="Woyke T."/>
            <person name="Wu D."/>
            <person name="Gronow S."/>
            <person name="Wellnitz S."/>
            <person name="Brambilla E."/>
            <person name="Klenk H.-P."/>
            <person name="Eisen J.A."/>
        </authorList>
    </citation>
    <scope>NUCLEOTIDE SEQUENCE [LARGE SCALE GENOMIC DNA]</scope>
    <source>
        <strain evidence="9 10">DSM 22815</strain>
    </source>
</reference>
<dbReference type="PANTHER" id="PTHR21445">
    <property type="entry name" value="ENDONUCLEASE IV ENDODEOXYRIBONUCLEASE IV"/>
    <property type="match status" value="1"/>
</dbReference>
<dbReference type="GO" id="GO:0008833">
    <property type="term" value="F:deoxyribonuclease IV (phage-T4-induced) activity"/>
    <property type="evidence" value="ECO:0007669"/>
    <property type="project" value="UniProtKB-UniRule"/>
</dbReference>
<name>H0UKD8_9BACT</name>
<evidence type="ECO:0000256" key="4">
    <source>
        <dbReference type="ARBA" id="ARBA00022801"/>
    </source>
</evidence>
<keyword evidence="2 7" id="KW-0479">Metal-binding</keyword>
<dbReference type="HAMAP" id="MF_00152">
    <property type="entry name" value="Nfo"/>
    <property type="match status" value="1"/>
</dbReference>
<keyword evidence="7 9" id="KW-0255">Endonuclease</keyword>
<evidence type="ECO:0000256" key="3">
    <source>
        <dbReference type="ARBA" id="ARBA00022763"/>
    </source>
</evidence>
<feature type="binding site" evidence="7">
    <location>
        <position position="177"/>
    </location>
    <ligand>
        <name>Zn(2+)</name>
        <dbReference type="ChEBI" id="CHEBI:29105"/>
        <label>2</label>
    </ligand>
</feature>
<dbReference type="EMBL" id="CM001376">
    <property type="protein sequence ID" value="EHM13147.1"/>
    <property type="molecule type" value="Genomic_DNA"/>
</dbReference>
<organism evidence="9 10">
    <name type="scientific">Jonquetella anthropi DSM 22815</name>
    <dbReference type="NCBI Taxonomy" id="885272"/>
    <lineage>
        <taxon>Bacteria</taxon>
        <taxon>Thermotogati</taxon>
        <taxon>Synergistota</taxon>
        <taxon>Synergistia</taxon>
        <taxon>Synergistales</taxon>
        <taxon>Dethiosulfovibrionaceae</taxon>
        <taxon>Jonquetella</taxon>
    </lineage>
</organism>
<proteinExistence type="inferred from homology"/>
<feature type="binding site" evidence="7">
    <location>
        <position position="143"/>
    </location>
    <ligand>
        <name>Zn(2+)</name>
        <dbReference type="ChEBI" id="CHEBI:29105"/>
        <label>1</label>
    </ligand>
</feature>
<evidence type="ECO:0000256" key="6">
    <source>
        <dbReference type="ARBA" id="ARBA00023204"/>
    </source>
</evidence>
<dbReference type="FunFam" id="3.20.20.150:FF:000001">
    <property type="entry name" value="Probable endonuclease 4"/>
    <property type="match status" value="1"/>
</dbReference>
<dbReference type="PROSITE" id="PS00730">
    <property type="entry name" value="AP_NUCLEASE_F2_2"/>
    <property type="match status" value="1"/>
</dbReference>
<accession>H0UKD8</accession>
<feature type="binding site" evidence="7">
    <location>
        <position position="225"/>
    </location>
    <ligand>
        <name>Zn(2+)</name>
        <dbReference type="ChEBI" id="CHEBI:29105"/>
        <label>3</label>
    </ligand>
</feature>
<evidence type="ECO:0000256" key="5">
    <source>
        <dbReference type="ARBA" id="ARBA00022833"/>
    </source>
</evidence>
<dbReference type="Pfam" id="PF01261">
    <property type="entry name" value="AP_endonuc_2"/>
    <property type="match status" value="1"/>
</dbReference>
<comment type="catalytic activity">
    <reaction evidence="7">
        <text>Endonucleolytic cleavage to 5'-phosphooligonucleotide end-products.</text>
        <dbReference type="EC" id="3.1.21.2"/>
    </reaction>
</comment>
<dbReference type="STRING" id="885272.JonanDRAFT_0767"/>
<dbReference type="GO" id="GO:0008081">
    <property type="term" value="F:phosphoric diester hydrolase activity"/>
    <property type="evidence" value="ECO:0007669"/>
    <property type="project" value="TreeGrafter"/>
</dbReference>
<keyword evidence="5 7" id="KW-0862">Zinc</keyword>
<keyword evidence="3 7" id="KW-0227">DNA damage</keyword>
<feature type="binding site" evidence="7">
    <location>
        <position position="227"/>
    </location>
    <ligand>
        <name>Zn(2+)</name>
        <dbReference type="ChEBI" id="CHEBI:29105"/>
        <label>3</label>
    </ligand>
</feature>
<dbReference type="GO" id="GO:0008270">
    <property type="term" value="F:zinc ion binding"/>
    <property type="evidence" value="ECO:0007669"/>
    <property type="project" value="UniProtKB-UniRule"/>
</dbReference>
<dbReference type="PROSITE" id="PS00731">
    <property type="entry name" value="AP_NUCLEASE_F2_3"/>
    <property type="match status" value="1"/>
</dbReference>